<dbReference type="AlphaFoldDB" id="A0AAD8LHJ3"/>
<organism evidence="2 3">
    <name type="scientific">Tagetes erecta</name>
    <name type="common">African marigold</name>
    <dbReference type="NCBI Taxonomy" id="13708"/>
    <lineage>
        <taxon>Eukaryota</taxon>
        <taxon>Viridiplantae</taxon>
        <taxon>Streptophyta</taxon>
        <taxon>Embryophyta</taxon>
        <taxon>Tracheophyta</taxon>
        <taxon>Spermatophyta</taxon>
        <taxon>Magnoliopsida</taxon>
        <taxon>eudicotyledons</taxon>
        <taxon>Gunneridae</taxon>
        <taxon>Pentapetalae</taxon>
        <taxon>asterids</taxon>
        <taxon>campanulids</taxon>
        <taxon>Asterales</taxon>
        <taxon>Asteraceae</taxon>
        <taxon>Asteroideae</taxon>
        <taxon>Heliantheae alliance</taxon>
        <taxon>Tageteae</taxon>
        <taxon>Tagetes</taxon>
    </lineage>
</organism>
<evidence type="ECO:0000313" key="3">
    <source>
        <dbReference type="Proteomes" id="UP001229421"/>
    </source>
</evidence>
<keyword evidence="3" id="KW-1185">Reference proteome</keyword>
<name>A0AAD8LHJ3_TARER</name>
<proteinExistence type="predicted"/>
<feature type="chain" id="PRO_5042283981" evidence="1">
    <location>
        <begin position="17"/>
        <end position="161"/>
    </location>
</feature>
<dbReference type="Proteomes" id="UP001229421">
    <property type="component" value="Unassembled WGS sequence"/>
</dbReference>
<evidence type="ECO:0000256" key="1">
    <source>
        <dbReference type="SAM" id="SignalP"/>
    </source>
</evidence>
<reference evidence="2" key="1">
    <citation type="journal article" date="2023" name="bioRxiv">
        <title>Improved chromosome-level genome assembly for marigold (Tagetes erecta).</title>
        <authorList>
            <person name="Jiang F."/>
            <person name="Yuan L."/>
            <person name="Wang S."/>
            <person name="Wang H."/>
            <person name="Xu D."/>
            <person name="Wang A."/>
            <person name="Fan W."/>
        </authorList>
    </citation>
    <scope>NUCLEOTIDE SEQUENCE</scope>
    <source>
        <strain evidence="2">WSJ</strain>
        <tissue evidence="2">Leaf</tissue>
    </source>
</reference>
<dbReference type="EMBL" id="JAUHHV010000001">
    <property type="protein sequence ID" value="KAK1439658.1"/>
    <property type="molecule type" value="Genomic_DNA"/>
</dbReference>
<protein>
    <submittedName>
        <fullName evidence="2">Uncharacterized protein</fullName>
    </submittedName>
</protein>
<feature type="signal peptide" evidence="1">
    <location>
        <begin position="1"/>
        <end position="16"/>
    </location>
</feature>
<accession>A0AAD8LHJ3</accession>
<gene>
    <name evidence="2" type="ORF">QVD17_05478</name>
</gene>
<evidence type="ECO:0000313" key="2">
    <source>
        <dbReference type="EMBL" id="KAK1439658.1"/>
    </source>
</evidence>
<sequence length="161" mass="17994">MLLMILCIGLLPFGFASLNTTCLSANEGDALNVIAQKLGKDWDFQSLSCCDWNGSSNDTYENVISCDCKINNDTTCHVVTISRFVNLKLMDVFSGERIYWPILHHVPIKFQTCMIEGHEVRRCSTVSSTSMHIGQLGDGRFTPRICKTRQVAMVYEGFIGS</sequence>
<keyword evidence="1" id="KW-0732">Signal</keyword>
<comment type="caution">
    <text evidence="2">The sequence shown here is derived from an EMBL/GenBank/DDBJ whole genome shotgun (WGS) entry which is preliminary data.</text>
</comment>